<accession>A0A495J9T0</accession>
<evidence type="ECO:0000313" key="2">
    <source>
        <dbReference type="EMBL" id="RKR85563.1"/>
    </source>
</evidence>
<sequence length="317" mass="36324">MTKNEILKKIGIIIIELRDQYDLIQLNSDDIIDIELELFVANSHFLTDHVEILRKLNNQQQALPKTLPPPPPPAEPTKYFEPVVKTAAPEKRQHIPDYFNVEEEDIPFAKLAQQIADAAKKDQTTDAQEEEQTPEPVIKHELVLDELEVVNHLPISGEEWDHAEEEQEEETVTAEPIENEPAAEPSAATEEIIVYQPEVINPQVIEEEASEKPPVTINQILSAQLPGAQRLASFAEAQPIKDLKSAIMLNDKLLFVRDLFNGYSMAYGEAIEILNRFNRFDEADQFLKINYYAKNNWEAKQATTDKFYQLLQRRFPE</sequence>
<evidence type="ECO:0000313" key="3">
    <source>
        <dbReference type="Proteomes" id="UP000268007"/>
    </source>
</evidence>
<keyword evidence="3" id="KW-1185">Reference proteome</keyword>
<organism evidence="2 3">
    <name type="scientific">Mucilaginibacter gracilis</name>
    <dbReference type="NCBI Taxonomy" id="423350"/>
    <lineage>
        <taxon>Bacteria</taxon>
        <taxon>Pseudomonadati</taxon>
        <taxon>Bacteroidota</taxon>
        <taxon>Sphingobacteriia</taxon>
        <taxon>Sphingobacteriales</taxon>
        <taxon>Sphingobacteriaceae</taxon>
        <taxon>Mucilaginibacter</taxon>
    </lineage>
</organism>
<dbReference type="RefSeq" id="WP_121201603.1">
    <property type="nucleotide sequence ID" value="NZ_RBKU01000001.1"/>
</dbReference>
<evidence type="ECO:0000256" key="1">
    <source>
        <dbReference type="SAM" id="MobiDB-lite"/>
    </source>
</evidence>
<proteinExistence type="predicted"/>
<gene>
    <name evidence="2" type="ORF">BDD43_5834</name>
</gene>
<comment type="caution">
    <text evidence="2">The sequence shown here is derived from an EMBL/GenBank/DDBJ whole genome shotgun (WGS) entry which is preliminary data.</text>
</comment>
<feature type="region of interest" description="Disordered" evidence="1">
    <location>
        <begin position="158"/>
        <end position="185"/>
    </location>
</feature>
<dbReference type="AlphaFoldDB" id="A0A495J9T0"/>
<protein>
    <submittedName>
        <fullName evidence="2">Uncharacterized protein</fullName>
    </submittedName>
</protein>
<dbReference type="OrthoDB" id="1100725at2"/>
<feature type="compositionally biased region" description="Acidic residues" evidence="1">
    <location>
        <begin position="161"/>
        <end position="172"/>
    </location>
</feature>
<name>A0A495J9T0_9SPHI</name>
<dbReference type="EMBL" id="RBKU01000001">
    <property type="protein sequence ID" value="RKR85563.1"/>
    <property type="molecule type" value="Genomic_DNA"/>
</dbReference>
<dbReference type="Proteomes" id="UP000268007">
    <property type="component" value="Unassembled WGS sequence"/>
</dbReference>
<reference evidence="2 3" key="1">
    <citation type="submission" date="2018-10" db="EMBL/GenBank/DDBJ databases">
        <title>Genomic Encyclopedia of Archaeal and Bacterial Type Strains, Phase II (KMG-II): from individual species to whole genera.</title>
        <authorList>
            <person name="Goeker M."/>
        </authorList>
    </citation>
    <scope>NUCLEOTIDE SEQUENCE [LARGE SCALE GENOMIC DNA]</scope>
    <source>
        <strain evidence="2 3">DSM 18602</strain>
    </source>
</reference>
<feature type="compositionally biased region" description="Low complexity" evidence="1">
    <location>
        <begin position="173"/>
        <end position="185"/>
    </location>
</feature>